<evidence type="ECO:0000256" key="4">
    <source>
        <dbReference type="ARBA" id="ARBA00022989"/>
    </source>
</evidence>
<keyword evidence="8" id="KW-1185">Reference proteome</keyword>
<dbReference type="Pfam" id="PF07690">
    <property type="entry name" value="MFS_1"/>
    <property type="match status" value="1"/>
</dbReference>
<feature type="transmembrane region" description="Helical" evidence="6">
    <location>
        <begin position="376"/>
        <end position="394"/>
    </location>
</feature>
<evidence type="ECO:0000256" key="3">
    <source>
        <dbReference type="ARBA" id="ARBA00022692"/>
    </source>
</evidence>
<gene>
    <name evidence="7" type="ORF">E6O51_10445</name>
</gene>
<evidence type="ECO:0000313" key="7">
    <source>
        <dbReference type="EMBL" id="THF61233.1"/>
    </source>
</evidence>
<dbReference type="GO" id="GO:0022857">
    <property type="term" value="F:transmembrane transporter activity"/>
    <property type="evidence" value="ECO:0007669"/>
    <property type="project" value="InterPro"/>
</dbReference>
<name>A0A4S4APZ5_9RHOO</name>
<feature type="transmembrane region" description="Helical" evidence="6">
    <location>
        <begin position="350"/>
        <end position="370"/>
    </location>
</feature>
<dbReference type="SUPFAM" id="SSF103473">
    <property type="entry name" value="MFS general substrate transporter"/>
    <property type="match status" value="1"/>
</dbReference>
<comment type="subcellular location">
    <subcellularLocation>
        <location evidence="1">Membrane</location>
        <topology evidence="1">Multi-pass membrane protein</topology>
    </subcellularLocation>
</comment>
<dbReference type="PANTHER" id="PTHR12778:SF10">
    <property type="entry name" value="MAJOR FACILITATOR SUPERFAMILY DOMAIN-CONTAINING PROTEIN 3"/>
    <property type="match status" value="1"/>
</dbReference>
<feature type="transmembrane region" description="Helical" evidence="6">
    <location>
        <begin position="255"/>
        <end position="274"/>
    </location>
</feature>
<dbReference type="Proteomes" id="UP000307956">
    <property type="component" value="Unassembled WGS sequence"/>
</dbReference>
<feature type="transmembrane region" description="Helical" evidence="6">
    <location>
        <begin position="45"/>
        <end position="63"/>
    </location>
</feature>
<dbReference type="InterPro" id="IPR004752">
    <property type="entry name" value="AmpG_permease/AT-1"/>
</dbReference>
<dbReference type="OrthoDB" id="6103975at2"/>
<evidence type="ECO:0000256" key="2">
    <source>
        <dbReference type="ARBA" id="ARBA00022448"/>
    </source>
</evidence>
<evidence type="ECO:0000313" key="8">
    <source>
        <dbReference type="Proteomes" id="UP000307956"/>
    </source>
</evidence>
<feature type="transmembrane region" description="Helical" evidence="6">
    <location>
        <begin position="167"/>
        <end position="188"/>
    </location>
</feature>
<accession>A0A4S4APZ5</accession>
<feature type="transmembrane region" description="Helical" evidence="6">
    <location>
        <begin position="312"/>
        <end position="338"/>
    </location>
</feature>
<organism evidence="7 8">
    <name type="scientific">Pseudothauera rhizosphaerae</name>
    <dbReference type="NCBI Taxonomy" id="2565932"/>
    <lineage>
        <taxon>Bacteria</taxon>
        <taxon>Pseudomonadati</taxon>
        <taxon>Pseudomonadota</taxon>
        <taxon>Betaproteobacteria</taxon>
        <taxon>Rhodocyclales</taxon>
        <taxon>Zoogloeaceae</taxon>
        <taxon>Pseudothauera</taxon>
    </lineage>
</organism>
<dbReference type="InterPro" id="IPR036259">
    <property type="entry name" value="MFS_trans_sf"/>
</dbReference>
<dbReference type="Gene3D" id="1.20.1250.20">
    <property type="entry name" value="MFS general substrate transporter like domains"/>
    <property type="match status" value="2"/>
</dbReference>
<dbReference type="RefSeq" id="WP_136384938.1">
    <property type="nucleotide sequence ID" value="NZ_SSOD01000007.1"/>
</dbReference>
<protein>
    <submittedName>
        <fullName evidence="7">MFS transporter</fullName>
    </submittedName>
</protein>
<feature type="transmembrane region" description="Helical" evidence="6">
    <location>
        <begin position="140"/>
        <end position="161"/>
    </location>
</feature>
<sequence length="411" mass="44107">MTKLRLLGLQLAFGWMNLVLAVPAIYLMFGMPLVMRQHGWSGTEIGLFQLAALPAVFKFLLALPVQRLRLGRGHFVHWLLLLGAVLLALFWLIGRHNLIEQRLPLFALTFAISIAATWADIPLNALAVQWLPRSEQLRAGSIRSAALFVGAIVGGGLMLLVQARWGWQAPFVLMGLGLALGCLPFLALRARAALPALEAADAAQGVLADWAGFFGQPGARQWTWLLLIGFPFIGAAWLYLKPLMLDQGMPLEQVAWTVGVAGGVTGALFSLVGGRLVPLLGTARAIVLYLLAALCALVLLSVTVWAQLGPRWLTGCVLAVAASMGALSALMFGLTMFFTRRQRNASDYGLQSTLFTVTRLAVPVAAGLMLDHLGQLGMLAGLSVGVLCAFAFAWRVRHSVGGRAESLLAAE</sequence>
<dbReference type="PANTHER" id="PTHR12778">
    <property type="entry name" value="SOLUTE CARRIER FAMILY 33 ACETYL-COA TRANSPORTER -RELATED"/>
    <property type="match status" value="1"/>
</dbReference>
<keyword evidence="5 6" id="KW-0472">Membrane</keyword>
<feature type="transmembrane region" description="Helical" evidence="6">
    <location>
        <begin position="222"/>
        <end position="240"/>
    </location>
</feature>
<keyword evidence="2" id="KW-0813">Transport</keyword>
<feature type="transmembrane region" description="Helical" evidence="6">
    <location>
        <begin position="105"/>
        <end position="128"/>
    </location>
</feature>
<evidence type="ECO:0000256" key="1">
    <source>
        <dbReference type="ARBA" id="ARBA00004141"/>
    </source>
</evidence>
<reference evidence="7 8" key="1">
    <citation type="submission" date="2019-04" db="EMBL/GenBank/DDBJ databases">
        <title>Azoarcus rhizosphaerae sp. nov. isolated from rhizosphere of Ficus religiosa.</title>
        <authorList>
            <person name="Lin S.-Y."/>
            <person name="Hameed A."/>
            <person name="Hsu Y.-H."/>
            <person name="Young C.-C."/>
        </authorList>
    </citation>
    <scope>NUCLEOTIDE SEQUENCE [LARGE SCALE GENOMIC DNA]</scope>
    <source>
        <strain evidence="7 8">CC-YHH848</strain>
    </source>
</reference>
<feature type="transmembrane region" description="Helical" evidence="6">
    <location>
        <begin position="75"/>
        <end position="93"/>
    </location>
</feature>
<dbReference type="AlphaFoldDB" id="A0A4S4APZ5"/>
<proteinExistence type="predicted"/>
<comment type="caution">
    <text evidence="7">The sequence shown here is derived from an EMBL/GenBank/DDBJ whole genome shotgun (WGS) entry which is preliminary data.</text>
</comment>
<dbReference type="EMBL" id="SSOD01000007">
    <property type="protein sequence ID" value="THF61233.1"/>
    <property type="molecule type" value="Genomic_DNA"/>
</dbReference>
<keyword evidence="4 6" id="KW-1133">Transmembrane helix</keyword>
<evidence type="ECO:0000256" key="6">
    <source>
        <dbReference type="SAM" id="Phobius"/>
    </source>
</evidence>
<evidence type="ECO:0000256" key="5">
    <source>
        <dbReference type="ARBA" id="ARBA00023136"/>
    </source>
</evidence>
<dbReference type="GO" id="GO:0016020">
    <property type="term" value="C:membrane"/>
    <property type="evidence" value="ECO:0007669"/>
    <property type="project" value="UniProtKB-SubCell"/>
</dbReference>
<keyword evidence="3 6" id="KW-0812">Transmembrane</keyword>
<dbReference type="InterPro" id="IPR011701">
    <property type="entry name" value="MFS"/>
</dbReference>
<feature type="transmembrane region" description="Helical" evidence="6">
    <location>
        <begin position="286"/>
        <end position="306"/>
    </location>
</feature>